<evidence type="ECO:0000256" key="15">
    <source>
        <dbReference type="PROSITE-ProRule" id="PRU00076"/>
    </source>
</evidence>
<comment type="subcellular location">
    <subcellularLocation>
        <location evidence="1 16">Cell membrane</location>
        <topology evidence="1 16">Single-pass type I membrane protein</topology>
    </subcellularLocation>
</comment>
<dbReference type="PANTHER" id="PTHR24027">
    <property type="entry name" value="CADHERIN-23"/>
    <property type="match status" value="1"/>
</dbReference>
<dbReference type="WBParaSite" id="TMUE_1000004416.1">
    <property type="protein sequence ID" value="TMUE_1000004416.1"/>
    <property type="gene ID" value="WBGene00295328"/>
</dbReference>
<evidence type="ECO:0000256" key="3">
    <source>
        <dbReference type="ARBA" id="ARBA00022536"/>
    </source>
</evidence>
<evidence type="ECO:0000259" key="22">
    <source>
        <dbReference type="PROSITE" id="PS50268"/>
    </source>
</evidence>
<keyword evidence="9 16" id="KW-0130">Cell adhesion</keyword>
<dbReference type="GO" id="GO:0044331">
    <property type="term" value="P:cell-cell adhesion mediated by cadherin"/>
    <property type="evidence" value="ECO:0007669"/>
    <property type="project" value="TreeGrafter"/>
</dbReference>
<reference evidence="24" key="1">
    <citation type="submission" date="2019-12" db="UniProtKB">
        <authorList>
            <consortium name="WormBaseParasite"/>
        </authorList>
    </citation>
    <scope>IDENTIFICATION</scope>
</reference>
<feature type="domain" description="Cadherin" evidence="22">
    <location>
        <begin position="1611"/>
        <end position="1725"/>
    </location>
</feature>
<dbReference type="PROSITE" id="PS01186">
    <property type="entry name" value="EGF_2"/>
    <property type="match status" value="1"/>
</dbReference>
<dbReference type="GO" id="GO:0000902">
    <property type="term" value="P:cell morphogenesis"/>
    <property type="evidence" value="ECO:0007669"/>
    <property type="project" value="TreeGrafter"/>
</dbReference>
<feature type="domain" description="EGF-like" evidence="21">
    <location>
        <begin position="2453"/>
        <end position="2483"/>
    </location>
</feature>
<feature type="domain" description="Cadherin" evidence="22">
    <location>
        <begin position="1828"/>
        <end position="1943"/>
    </location>
</feature>
<dbReference type="Pfam" id="PF02210">
    <property type="entry name" value="Laminin_G_2"/>
    <property type="match status" value="2"/>
</dbReference>
<evidence type="ECO:0000256" key="5">
    <source>
        <dbReference type="ARBA" id="ARBA00022723"/>
    </source>
</evidence>
<dbReference type="GO" id="GO:0045296">
    <property type="term" value="F:cadherin binding"/>
    <property type="evidence" value="ECO:0007669"/>
    <property type="project" value="TreeGrafter"/>
</dbReference>
<feature type="signal peptide" evidence="19">
    <location>
        <begin position="1"/>
        <end position="15"/>
    </location>
</feature>
<dbReference type="Pfam" id="PF00028">
    <property type="entry name" value="Cadherin"/>
    <property type="match status" value="10"/>
</dbReference>
<keyword evidence="8 14" id="KW-0106">Calcium</keyword>
<dbReference type="InterPro" id="IPR001791">
    <property type="entry name" value="Laminin_G"/>
</dbReference>
<dbReference type="PROSITE" id="PS50268">
    <property type="entry name" value="CADHERIN_2"/>
    <property type="match status" value="14"/>
</dbReference>
<dbReference type="GO" id="GO:0034332">
    <property type="term" value="P:adherens junction organization"/>
    <property type="evidence" value="ECO:0007669"/>
    <property type="project" value="TreeGrafter"/>
</dbReference>
<protein>
    <submittedName>
        <fullName evidence="24">Uncharacterized protein</fullName>
    </submittedName>
</protein>
<dbReference type="GO" id="GO:0005912">
    <property type="term" value="C:adherens junction"/>
    <property type="evidence" value="ECO:0007669"/>
    <property type="project" value="TreeGrafter"/>
</dbReference>
<organism evidence="23 24">
    <name type="scientific">Trichuris muris</name>
    <name type="common">Mouse whipworm</name>
    <dbReference type="NCBI Taxonomy" id="70415"/>
    <lineage>
        <taxon>Eukaryota</taxon>
        <taxon>Metazoa</taxon>
        <taxon>Ecdysozoa</taxon>
        <taxon>Nematoda</taxon>
        <taxon>Enoplea</taxon>
        <taxon>Dorylaimia</taxon>
        <taxon>Trichinellida</taxon>
        <taxon>Trichuridae</taxon>
        <taxon>Trichuris</taxon>
    </lineage>
</organism>
<keyword evidence="23" id="KW-1185">Reference proteome</keyword>
<dbReference type="GO" id="GO:0007156">
    <property type="term" value="P:homophilic cell adhesion via plasma membrane adhesion molecules"/>
    <property type="evidence" value="ECO:0007669"/>
    <property type="project" value="InterPro"/>
</dbReference>
<dbReference type="SMART" id="SM00282">
    <property type="entry name" value="LamG"/>
    <property type="match status" value="2"/>
</dbReference>
<evidence type="ECO:0000256" key="1">
    <source>
        <dbReference type="ARBA" id="ARBA00004251"/>
    </source>
</evidence>
<dbReference type="GO" id="GO:0016339">
    <property type="term" value="P:calcium-dependent cell-cell adhesion via plasma membrane cell adhesion molecules"/>
    <property type="evidence" value="ECO:0007669"/>
    <property type="project" value="TreeGrafter"/>
</dbReference>
<dbReference type="FunFam" id="2.60.40.60:FF:000020">
    <property type="entry name" value="Dachsous cadherin-related 1b"/>
    <property type="match status" value="3"/>
</dbReference>
<dbReference type="InterPro" id="IPR000742">
    <property type="entry name" value="EGF"/>
</dbReference>
<dbReference type="InterPro" id="IPR027397">
    <property type="entry name" value="Catenin-bd_sf"/>
</dbReference>
<feature type="domain" description="Cadherin" evidence="22">
    <location>
        <begin position="1726"/>
        <end position="1828"/>
    </location>
</feature>
<keyword evidence="10 18" id="KW-1133">Transmembrane helix</keyword>
<keyword evidence="2" id="KW-1003">Cell membrane</keyword>
<feature type="domain" description="Cadherin" evidence="22">
    <location>
        <begin position="390"/>
        <end position="495"/>
    </location>
</feature>
<dbReference type="GO" id="GO:0016477">
    <property type="term" value="P:cell migration"/>
    <property type="evidence" value="ECO:0007669"/>
    <property type="project" value="TreeGrafter"/>
</dbReference>
<comment type="function">
    <text evidence="17">Cadherins are calcium-dependent cell adhesion proteins.</text>
</comment>
<dbReference type="InterPro" id="IPR000233">
    <property type="entry name" value="Cadherin_Y-type_LIR"/>
</dbReference>
<dbReference type="STRING" id="70415.A0A5S6QAQ8"/>
<dbReference type="PROSITE" id="PS00232">
    <property type="entry name" value="CADHERIN_1"/>
    <property type="match status" value="7"/>
</dbReference>
<evidence type="ECO:0000313" key="23">
    <source>
        <dbReference type="Proteomes" id="UP000046395"/>
    </source>
</evidence>
<evidence type="ECO:0000256" key="14">
    <source>
        <dbReference type="PROSITE-ProRule" id="PRU00043"/>
    </source>
</evidence>
<feature type="disulfide bond" evidence="15">
    <location>
        <begin position="2224"/>
        <end position="2233"/>
    </location>
</feature>
<feature type="domain" description="Cadherin" evidence="22">
    <location>
        <begin position="1282"/>
        <end position="1384"/>
    </location>
</feature>
<evidence type="ECO:0000256" key="18">
    <source>
        <dbReference type="SAM" id="Phobius"/>
    </source>
</evidence>
<feature type="domain" description="Cadherin" evidence="22">
    <location>
        <begin position="713"/>
        <end position="824"/>
    </location>
</feature>
<evidence type="ECO:0000256" key="10">
    <source>
        <dbReference type="ARBA" id="ARBA00022989"/>
    </source>
</evidence>
<dbReference type="InterPro" id="IPR020894">
    <property type="entry name" value="Cadherin_CS"/>
</dbReference>
<dbReference type="SMART" id="SM00112">
    <property type="entry name" value="CA"/>
    <property type="match status" value="15"/>
</dbReference>
<feature type="domain" description="Cadherin" evidence="22">
    <location>
        <begin position="937"/>
        <end position="1047"/>
    </location>
</feature>
<keyword evidence="12 15" id="KW-1015">Disulfide bond</keyword>
<accession>A0A5S6QAQ8</accession>
<dbReference type="Proteomes" id="UP000046395">
    <property type="component" value="Unassembled WGS sequence"/>
</dbReference>
<evidence type="ECO:0000256" key="8">
    <source>
        <dbReference type="ARBA" id="ARBA00022837"/>
    </source>
</evidence>
<dbReference type="InterPro" id="IPR002126">
    <property type="entry name" value="Cadherin-like_dom"/>
</dbReference>
<dbReference type="InterPro" id="IPR013320">
    <property type="entry name" value="ConA-like_dom_sf"/>
</dbReference>
<dbReference type="GO" id="GO:0016342">
    <property type="term" value="C:catenin complex"/>
    <property type="evidence" value="ECO:0007669"/>
    <property type="project" value="TreeGrafter"/>
</dbReference>
<dbReference type="SUPFAM" id="SSF49899">
    <property type="entry name" value="Concanavalin A-like lectins/glucanases"/>
    <property type="match status" value="2"/>
</dbReference>
<dbReference type="GO" id="GO:0008013">
    <property type="term" value="F:beta-catenin binding"/>
    <property type="evidence" value="ECO:0007669"/>
    <property type="project" value="TreeGrafter"/>
</dbReference>
<dbReference type="Pfam" id="PF24613">
    <property type="entry name" value="EGF_Hmr-1"/>
    <property type="match status" value="1"/>
</dbReference>
<dbReference type="PROSITE" id="PS50025">
    <property type="entry name" value="LAM_G_DOMAIN"/>
    <property type="match status" value="2"/>
</dbReference>
<dbReference type="CDD" id="cd00110">
    <property type="entry name" value="LamG"/>
    <property type="match status" value="2"/>
</dbReference>
<feature type="domain" description="Cadherin" evidence="22">
    <location>
        <begin position="1165"/>
        <end position="1281"/>
    </location>
</feature>
<feature type="domain" description="Cadherin" evidence="22">
    <location>
        <begin position="828"/>
        <end position="936"/>
    </location>
</feature>
<dbReference type="InterPro" id="IPR015919">
    <property type="entry name" value="Cadherin-like_sf"/>
</dbReference>
<evidence type="ECO:0000256" key="17">
    <source>
        <dbReference type="RuleBase" id="RU004357"/>
    </source>
</evidence>
<dbReference type="InterPro" id="IPR056448">
    <property type="entry name" value="EGF_Hmr-1"/>
</dbReference>
<keyword evidence="4 16" id="KW-0812">Transmembrane</keyword>
<feature type="domain" description="Laminin G" evidence="20">
    <location>
        <begin position="2235"/>
        <end position="2438"/>
    </location>
</feature>
<evidence type="ECO:0000256" key="6">
    <source>
        <dbReference type="ARBA" id="ARBA00022729"/>
    </source>
</evidence>
<evidence type="ECO:0000256" key="4">
    <source>
        <dbReference type="ARBA" id="ARBA00022692"/>
    </source>
</evidence>
<dbReference type="PROSITE" id="PS50026">
    <property type="entry name" value="EGF_3"/>
    <property type="match status" value="2"/>
</dbReference>
<evidence type="ECO:0000256" key="13">
    <source>
        <dbReference type="ARBA" id="ARBA00023180"/>
    </source>
</evidence>
<dbReference type="FunFam" id="2.60.40.60:FF:000123">
    <property type="entry name" value="Protocadherin beta 4"/>
    <property type="match status" value="1"/>
</dbReference>
<dbReference type="SMART" id="SM00181">
    <property type="entry name" value="EGF"/>
    <property type="match status" value="3"/>
</dbReference>
<keyword evidence="11 18" id="KW-0472">Membrane</keyword>
<dbReference type="CDD" id="cd11304">
    <property type="entry name" value="Cadherin_repeat"/>
    <property type="match status" value="14"/>
</dbReference>
<feature type="domain" description="EGF-like" evidence="21">
    <location>
        <begin position="2198"/>
        <end position="2234"/>
    </location>
</feature>
<dbReference type="Pfam" id="PF24811">
    <property type="entry name" value="Ig_Shg"/>
    <property type="match status" value="1"/>
</dbReference>
<dbReference type="CDD" id="cd00054">
    <property type="entry name" value="EGF_CA"/>
    <property type="match status" value="2"/>
</dbReference>
<evidence type="ECO:0000313" key="24">
    <source>
        <dbReference type="WBParaSite" id="TMUE_1000004416.1"/>
    </source>
</evidence>
<keyword evidence="13" id="KW-0325">Glycoprotein</keyword>
<dbReference type="Gene3D" id="2.60.40.60">
    <property type="entry name" value="Cadherins"/>
    <property type="match status" value="15"/>
</dbReference>
<evidence type="ECO:0000256" key="9">
    <source>
        <dbReference type="ARBA" id="ARBA00022889"/>
    </source>
</evidence>
<evidence type="ECO:0000256" key="7">
    <source>
        <dbReference type="ARBA" id="ARBA00022737"/>
    </source>
</evidence>
<dbReference type="Gene3D" id="2.10.25.10">
    <property type="entry name" value="Laminin"/>
    <property type="match status" value="1"/>
</dbReference>
<dbReference type="Gene3D" id="4.10.900.10">
    <property type="entry name" value="TCF3-CBD (Catenin binding domain)"/>
    <property type="match status" value="1"/>
</dbReference>
<feature type="domain" description="Cadherin" evidence="22">
    <location>
        <begin position="496"/>
        <end position="607"/>
    </location>
</feature>
<dbReference type="GO" id="GO:0005509">
    <property type="term" value="F:calcium ion binding"/>
    <property type="evidence" value="ECO:0007669"/>
    <property type="project" value="UniProtKB-UniRule"/>
</dbReference>
<dbReference type="GO" id="GO:0007043">
    <property type="term" value="P:cell-cell junction assembly"/>
    <property type="evidence" value="ECO:0007669"/>
    <property type="project" value="TreeGrafter"/>
</dbReference>
<keyword evidence="3 15" id="KW-0245">EGF-like domain</keyword>
<dbReference type="PANTHER" id="PTHR24027:SF422">
    <property type="entry name" value="CADHERIN DOMAIN-CONTAINING PROTEIN"/>
    <property type="match status" value="1"/>
</dbReference>
<dbReference type="FunFam" id="2.60.40.60:FF:000058">
    <property type="entry name" value="FAT atypical cadherin 3"/>
    <property type="match status" value="1"/>
</dbReference>
<dbReference type="GO" id="GO:0009887">
    <property type="term" value="P:animal organ morphogenesis"/>
    <property type="evidence" value="ECO:0007669"/>
    <property type="project" value="UniProtKB-ARBA"/>
</dbReference>
<feature type="domain" description="Cadherin" evidence="22">
    <location>
        <begin position="608"/>
        <end position="711"/>
    </location>
</feature>
<comment type="caution">
    <text evidence="15">Lacks conserved residue(s) required for the propagation of feature annotation.</text>
</comment>
<evidence type="ECO:0000259" key="20">
    <source>
        <dbReference type="PROSITE" id="PS50025"/>
    </source>
</evidence>
<dbReference type="PRINTS" id="PR00205">
    <property type="entry name" value="CADHERIN"/>
</dbReference>
<feature type="domain" description="Laminin G" evidence="20">
    <location>
        <begin position="2486"/>
        <end position="2665"/>
    </location>
</feature>
<feature type="transmembrane region" description="Helical" evidence="18">
    <location>
        <begin position="2718"/>
        <end position="2746"/>
    </location>
</feature>
<dbReference type="Gene3D" id="2.60.120.200">
    <property type="match status" value="2"/>
</dbReference>
<keyword evidence="5" id="KW-0479">Metal-binding</keyword>
<sequence length="2885" mass="322836">MLCRLLCWLIGRLCADSFRLEGDEPKGAGLRVRALFAGRPVAHWPIAMPVAGLKRHMLLLLWLGFYHAVEALERVVVAEDAKAGLPIFSARGATIVRVLPPHYSKYFLPHGNQLILAKHQLASLAHLAPISLDIVLHWRLDGGTALERVERLMVEVVPSPNLRKPRDTFEPCENVFSQKRFPLKVAADTTLGTTIRRIEAVCGRGQPYTYNLEPSANDSQPPFDVDPLTGDLFTTKRLDPGIHQFYVVARPMGTRKRSKAFVDVHIVQDSQRHHGSSRRWAAASRRKRELRAELNIRLPENAATGSLLPGADHFVTLQQDEVVKGAPVTKGHFLVHRNGSIQVVKALNYELESVHRFSVVVENIRTFELSAQQIVIFVDDVYEKPKFVNKPVPFLAVVPLEVPVGFTVFNLEARCEGGDGSSSSIEYHFISSEPPNTFTVDRLTGRIKTALPRYISGRSYRVYVQAFDNRPGLISNGYSEIAVVDIMGGSRAPQFYQDSYQVSVYEDAPVSASIAQIKAVSFRNDPEVQIGYSLWEDSQSSDERKTPADFSIDEHTGVLHLMKLLDYDDPMQPRSYKFKAVAMEGEKSTSVAVDVEVFDVNDNDPVFTQPLYSVSIKEDHPIGQPILQVLARDKDSSLNGQVVYSLSDENFAISDNGVIAPRVRLDADQNLQGFYIYKFVVTATDKGDPPRSATSQVHVRTENVNDEAPVFLPTSMYTEYVAEDAQGNTPIATIQALDPDRDQVNYYFLSSPGGRPTHLFGHFEIDKDTGQIKLREGIGPADLQQQDFYMLTVLATDNGPGEQHVSTATVRIGVKDVNNNKPVFTDCERYSSEAKVPEGKHENYLILTVEATDEDSGQNGDIIYSLYYPQGETRKPFIIDAATGELRASPYVEFDREERPFEDVIVKATDKGSRPLIGFCQFTVTVQDENDNAPEFDRGTYEGSISRSTPIGRSVLTVFADDRDAPNNARISYQLQADPSESEHADDVNYFTIKPDGGEIMLLRSLPVQNNRMMFLAIASDSGDPPRSTQVRVTIDIAEAAQHYPVWQVTPSCPNEVVVDEDVQVNYVFFECHALSGADPGNPIYYSMRNGAKPDTNSNQDFREFQEKRNERDWVVIRNLKGLDYEKTKFYDLTISATDLRNGLSRDKVVRIRLRDKNDNVPKFTLDKFTGSIEEEQDITSIRNRPLVTVVAKDNDERPQFKDITYKILPGPASHLFRIDSKSGAVYATQSFDREKNDSFVLDVQAEDNAPSDLPGARGPNRDITKVQILIQDINDNAPYFNESVYRGRVRENAEVGQNVMTVKAHDLDKDSELRYSLDSRGNDGSAFSVGATSGTIFINEPLDYERKKLYHLILYVTDGNREHMAQTRIQIAVEDVNDNAPQFEQPLYKAVIQEEDNNVPKLLLHVTAYDRDDDIASKRIVYKLAGQGANDEFTINEITGDLFVAKPLDRDAPNGAEVWNFVVQAIDDGGKGLVGYADVQVLLTDINDNAPFFNGSPFVGYVAENLAPKDDNGVYVMTLSATDHDDPKTLNAKLTYSILRNKYLNGRPVFRIDSQTGKLFAMMELDRENSAQKEFEIEVKATDHGSRPLSGTGVAIIKVVDVNDNAPFFVPPSYEGTVKETAPINSPVLSVSAMDLDDEAVDNVLQYSLENGDQLGPTYFYISTDGDSSGSTVGILRVKQRLDYEDPLQRNGFNLTVRVSDGRFTSRADVYLRLLDENDNAPEFVDPPHMVSIREDAAVGRLVVGFKVRDRDAGDDQFDFRIQHESDQKRQFTIGNKDGNVKVARPLDREDIPQYMLQIEVVDSAMNVGIQRLRVNLIDVNDNAPELKYDKPVIVMENEPPQRLLTTVTAIDRDLPENGPPFFMQQAANSTYRNMFKMEFRQELDHGNGGLEVTALVQFDREDGQGKTLYIPVYVRDNGRPTMEAVRFLEVVIGDRNDNPMSDGEAVILAYRPEKLRKDVEIGRVYVQDLDDWDAKDKRFSLRGRSDHFRLTTHGTIVMNLNTPAGHYELEADVHDTVRNEHAKGHVKIIVEEIGQEALDNTASLRIQGVTAEDFVRPVDGISSLDKFRRTLSDALSVPEAYVQVYSIQEAGGHPPKLDLYFAVHGSGYRSAALLHGLVDLHRYEIEAAMSDLGRKRQPIQIVDVNLDPCAVETCSRACNSFVNVGDSLVVVNGNQSVVAGLNASLGYKCECPIVPLLPICSDNSCFNDGICHSTGSTFFCECRGQHNGERCAGHVRNFDGSGWTWFEPIKSCQQWNVSLEVLTQANDAVFLYNGPIVEPRPDVREMFVPDFLYVAMKRGRLIVSAHFGGQPVSISSSNKNWIINDGHWHTIELFIDGRVLTVIVDKCRTESFVPMDDSTDLDLCEMRKAASLDNDQLNTKFPLQIGGIAQANAGHSYRRYLNTTVGLNGCIRNLFINGMIVDFANPLKVHNSQIGCPQVDHNCDSNAIDDSLSKCAHGECVADFHGFRCVCEPGWHGAACDVQSKWVTFGPSSFIRYLMAVGSLPGYYSKVNMLFYPETAKGTLFSASRTEMNHSMHLMLEDGILNYLLSFAPQVTVKTRWPQLTLARNQSYYVDVERTKNIVRLVLDNQFRYVTTLEIKKHYKMEYDLGSFRLGSPSRGRLASGFMGCIQQAAFNDYWLPLEKDQVTNYAKIGEHWDVKPGCDALLTCESLPGYCSSPLVCVNFWKGPFCTCPPDTNHYYQDGQLRCSRLMAAKYVGITSGAVAAILITLLALIVLVLILVVYSRRRRPVPLVGPDDDIRENIINYAEEGGGEEDQDTYNIAALRKPILPIEDDPFMRMPNGDAPRRPREGHLGDFIKDRLNDADRDPLVPPFDELRIYCNEDDAQSVGSLSSLSSTGSDIDWDEVRKWSEPMKRLADTFGN</sequence>
<feature type="domain" description="Cadherin" evidence="22">
    <location>
        <begin position="1495"/>
        <end position="1610"/>
    </location>
</feature>
<feature type="domain" description="Cadherin" evidence="22">
    <location>
        <begin position="1385"/>
        <end position="1494"/>
    </location>
</feature>
<evidence type="ECO:0000256" key="11">
    <source>
        <dbReference type="ARBA" id="ARBA00023136"/>
    </source>
</evidence>
<feature type="disulfide bond" evidence="15">
    <location>
        <begin position="2473"/>
        <end position="2482"/>
    </location>
</feature>
<name>A0A5S6QAQ8_TRIMR</name>
<keyword evidence="7" id="KW-0677">Repeat</keyword>
<feature type="chain" id="PRO_5024303930" evidence="19">
    <location>
        <begin position="16"/>
        <end position="2885"/>
    </location>
</feature>
<dbReference type="InterPro" id="IPR039808">
    <property type="entry name" value="Cadherin"/>
</dbReference>
<keyword evidence="6 19" id="KW-0732">Signal</keyword>
<evidence type="ECO:0000256" key="2">
    <source>
        <dbReference type="ARBA" id="ARBA00022475"/>
    </source>
</evidence>
<dbReference type="InterPro" id="IPR056370">
    <property type="entry name" value="Shg-like_Ig-like"/>
</dbReference>
<dbReference type="Pfam" id="PF01049">
    <property type="entry name" value="CADH_Y-type_LIR"/>
    <property type="match status" value="1"/>
</dbReference>
<evidence type="ECO:0000256" key="19">
    <source>
        <dbReference type="SAM" id="SignalP"/>
    </source>
</evidence>
<dbReference type="PROSITE" id="PS00022">
    <property type="entry name" value="EGF_1"/>
    <property type="match status" value="2"/>
</dbReference>
<proteinExistence type="predicted"/>
<dbReference type="SUPFAM" id="SSF49313">
    <property type="entry name" value="Cadherin-like"/>
    <property type="match status" value="15"/>
</dbReference>
<evidence type="ECO:0000256" key="12">
    <source>
        <dbReference type="ARBA" id="ARBA00023157"/>
    </source>
</evidence>
<feature type="domain" description="Cadherin" evidence="22">
    <location>
        <begin position="1051"/>
        <end position="1164"/>
    </location>
</feature>
<evidence type="ECO:0000256" key="16">
    <source>
        <dbReference type="RuleBase" id="RU003318"/>
    </source>
</evidence>
<evidence type="ECO:0000259" key="21">
    <source>
        <dbReference type="PROSITE" id="PS50026"/>
    </source>
</evidence>